<feature type="transmembrane region" description="Helical" evidence="2">
    <location>
        <begin position="294"/>
        <end position="316"/>
    </location>
</feature>
<keyword evidence="4" id="KW-1185">Reference proteome</keyword>
<keyword evidence="2" id="KW-1133">Transmembrane helix</keyword>
<feature type="region of interest" description="Disordered" evidence="1">
    <location>
        <begin position="92"/>
        <end position="114"/>
    </location>
</feature>
<evidence type="ECO:0000313" key="3">
    <source>
        <dbReference type="EMBL" id="ROT38717.1"/>
    </source>
</evidence>
<protein>
    <submittedName>
        <fullName evidence="3">Uncharacterized protein</fullName>
    </submittedName>
</protein>
<organism evidence="3 4">
    <name type="scientific">Sodiomyces alkalinus (strain CBS 110278 / VKM F-3762 / F11)</name>
    <name type="common">Alkaliphilic filamentous fungus</name>
    <dbReference type="NCBI Taxonomy" id="1314773"/>
    <lineage>
        <taxon>Eukaryota</taxon>
        <taxon>Fungi</taxon>
        <taxon>Dikarya</taxon>
        <taxon>Ascomycota</taxon>
        <taxon>Pezizomycotina</taxon>
        <taxon>Sordariomycetes</taxon>
        <taxon>Hypocreomycetidae</taxon>
        <taxon>Glomerellales</taxon>
        <taxon>Plectosphaerellaceae</taxon>
        <taxon>Sodiomyces</taxon>
    </lineage>
</organism>
<dbReference type="GeneID" id="39582687"/>
<gene>
    <name evidence="3" type="ORF">SODALDRAFT_359818</name>
</gene>
<evidence type="ECO:0000256" key="2">
    <source>
        <dbReference type="SAM" id="Phobius"/>
    </source>
</evidence>
<accession>A0A3N2PW64</accession>
<dbReference type="EMBL" id="ML119055">
    <property type="protein sequence ID" value="ROT38717.1"/>
    <property type="molecule type" value="Genomic_DNA"/>
</dbReference>
<keyword evidence="2" id="KW-0812">Transmembrane</keyword>
<proteinExistence type="predicted"/>
<evidence type="ECO:0000313" key="4">
    <source>
        <dbReference type="Proteomes" id="UP000272025"/>
    </source>
</evidence>
<sequence>MGKGDGKQAAWGVVGKRDDMLRLRIGFPLLIYLANRKRCSLAGSGYTGTIRFDGRLFVASFQAWVEDRDPGNLDPLACPTLRQASCFDTAAKLSTHQRQQPASAPSGGSNVSQSASEVRARLLTMRGKEGEGEMLSLEITRMTVINKHPYITPPCVTHHVGTESRRIDIYYMMDWMIRGKRVCEENSHEAEAWIKLDGHAHWRRPAASFWRQRRLRLSYQRERFGNAGSWAVPIFAVSFVLGKHLHMTINGWDPRPGLVRGHRGTDKTDRGPETAFPSQSHVLYWRMACDRSSFSAALVPVPLIYVVGTLFVALTFPSVLPIREIVPLVDTNSVGEPMSVDLLWAQPDGPQFPSPRFCWGTYSMGFKLGWNSAQNHVYFVLTDFPTFSASDH</sequence>
<keyword evidence="2" id="KW-0472">Membrane</keyword>
<dbReference type="Proteomes" id="UP000272025">
    <property type="component" value="Unassembled WGS sequence"/>
</dbReference>
<reference evidence="3 4" key="1">
    <citation type="journal article" date="2018" name="Mol. Ecol.">
        <title>The obligate alkalophilic soda-lake fungus Sodiomyces alkalinus has shifted to a protein diet.</title>
        <authorList>
            <person name="Grum-Grzhimaylo A.A."/>
            <person name="Falkoski D.L."/>
            <person name="van den Heuvel J."/>
            <person name="Valero-Jimenez C.A."/>
            <person name="Min B."/>
            <person name="Choi I.G."/>
            <person name="Lipzen A."/>
            <person name="Daum C.G."/>
            <person name="Aanen D.K."/>
            <person name="Tsang A."/>
            <person name="Henrissat B."/>
            <person name="Bilanenko E.N."/>
            <person name="de Vries R.P."/>
            <person name="van Kan J.A.L."/>
            <person name="Grigoriev I.V."/>
            <person name="Debets A.J.M."/>
        </authorList>
    </citation>
    <scope>NUCLEOTIDE SEQUENCE [LARGE SCALE GENOMIC DNA]</scope>
    <source>
        <strain evidence="3 4">F11</strain>
    </source>
</reference>
<name>A0A3N2PW64_SODAK</name>
<dbReference type="RefSeq" id="XP_028466523.1">
    <property type="nucleotide sequence ID" value="XM_028614209.1"/>
</dbReference>
<evidence type="ECO:0000256" key="1">
    <source>
        <dbReference type="SAM" id="MobiDB-lite"/>
    </source>
</evidence>
<dbReference type="AlphaFoldDB" id="A0A3N2PW64"/>